<evidence type="ECO:0000313" key="2">
    <source>
        <dbReference type="EMBL" id="MBJ2135095.1"/>
    </source>
</evidence>
<sequence length="396" mass="44843">MSKTKLATAIGMACVCSSSFAQEEVGIDLGAFELVPTLTTTVGFNDNVTRSRGDDEEIDSWFSAITPRFTLVNNFGLNSLRFGYQLTRGDYFSSSADDYTDHLLFASLDYELNSRHRTKTSINFEDGHDDRGEAFSRGRGNELDSPDEFKESEVDFTYSYGALSALARLDVNLNYRDLDYKIDTNEYKARDRSKSSIGGTFYYKVGPVTDLTFDAEIADVKYSFLSDGATTFDSIETSYLIGARWQSTASTSGYAKIGYQNKNFDAASRNSFSGLKWEGGIVWEPLERATFILDTQNEARETNGDGDFIRRKDISLRWRHEWLQRLRTDAGVTVGNDDYEGSGRKDDISELNLAVTYEFRRWLTFNLGYTYSERDSNQNVIDYDGNIYRLTAKVTL</sequence>
<dbReference type="InterPro" id="IPR018759">
    <property type="entry name" value="BBP2_2"/>
</dbReference>
<accession>A0ABS0WAE7</accession>
<dbReference type="RefSeq" id="WP_198823390.1">
    <property type="nucleotide sequence ID" value="NZ_JAEILT010000001.1"/>
</dbReference>
<proteinExistence type="predicted"/>
<protein>
    <submittedName>
        <fullName evidence="2">Outer membrane beta-barrel protein</fullName>
    </submittedName>
</protein>
<comment type="caution">
    <text evidence="2">The sequence shown here is derived from an EMBL/GenBank/DDBJ whole genome shotgun (WGS) entry which is preliminary data.</text>
</comment>
<feature type="chain" id="PRO_5045322492" evidence="1">
    <location>
        <begin position="22"/>
        <end position="396"/>
    </location>
</feature>
<dbReference type="Pfam" id="PF10082">
    <property type="entry name" value="BBP2_2"/>
    <property type="match status" value="1"/>
</dbReference>
<evidence type="ECO:0000256" key="1">
    <source>
        <dbReference type="SAM" id="SignalP"/>
    </source>
</evidence>
<dbReference type="Proteomes" id="UP000649232">
    <property type="component" value="Unassembled WGS sequence"/>
</dbReference>
<organism evidence="2 3">
    <name type="scientific">Paraglaciecola chathamensis</name>
    <dbReference type="NCBI Taxonomy" id="368405"/>
    <lineage>
        <taxon>Bacteria</taxon>
        <taxon>Pseudomonadati</taxon>
        <taxon>Pseudomonadota</taxon>
        <taxon>Gammaproteobacteria</taxon>
        <taxon>Alteromonadales</taxon>
        <taxon>Alteromonadaceae</taxon>
        <taxon>Paraglaciecola</taxon>
    </lineage>
</organism>
<evidence type="ECO:0000313" key="3">
    <source>
        <dbReference type="Proteomes" id="UP000649232"/>
    </source>
</evidence>
<dbReference type="EMBL" id="JAEILT010000001">
    <property type="protein sequence ID" value="MBJ2135095.1"/>
    <property type="molecule type" value="Genomic_DNA"/>
</dbReference>
<feature type="signal peptide" evidence="1">
    <location>
        <begin position="1"/>
        <end position="21"/>
    </location>
</feature>
<name>A0ABS0WAE7_9ALTE</name>
<keyword evidence="1" id="KW-0732">Signal</keyword>
<gene>
    <name evidence="2" type="ORF">JEU11_01375</name>
</gene>
<reference evidence="2 3" key="1">
    <citation type="submission" date="2020-12" db="EMBL/GenBank/DDBJ databases">
        <title>Draft genome sequences of nine environmental bacterial isolates colonizing plastic.</title>
        <authorList>
            <person name="Borre I."/>
            <person name="Sonnenschein E.C."/>
        </authorList>
    </citation>
    <scope>NUCLEOTIDE SEQUENCE [LARGE SCALE GENOMIC DNA]</scope>
    <source>
        <strain evidence="2 3">IB30</strain>
    </source>
</reference>